<comment type="caution">
    <text evidence="1">The sequence shown here is derived from an EMBL/GenBank/DDBJ whole genome shotgun (WGS) entry which is preliminary data.</text>
</comment>
<evidence type="ECO:0000313" key="1">
    <source>
        <dbReference type="EMBL" id="KAJ0091842.1"/>
    </source>
</evidence>
<reference evidence="2" key="1">
    <citation type="journal article" date="2023" name="G3 (Bethesda)">
        <title>Genome assembly and association tests identify interacting loci associated with vigor, precocity, and sex in interspecific pistachio rootstocks.</title>
        <authorList>
            <person name="Palmer W."/>
            <person name="Jacygrad E."/>
            <person name="Sagayaradj S."/>
            <person name="Cavanaugh K."/>
            <person name="Han R."/>
            <person name="Bertier L."/>
            <person name="Beede B."/>
            <person name="Kafkas S."/>
            <person name="Golino D."/>
            <person name="Preece J."/>
            <person name="Michelmore R."/>
        </authorList>
    </citation>
    <scope>NUCLEOTIDE SEQUENCE [LARGE SCALE GENOMIC DNA]</scope>
</reference>
<proteinExistence type="predicted"/>
<protein>
    <submittedName>
        <fullName evidence="1">Uncharacterized protein</fullName>
    </submittedName>
</protein>
<dbReference type="EMBL" id="CM047903">
    <property type="protein sequence ID" value="KAJ0091842.1"/>
    <property type="molecule type" value="Genomic_DNA"/>
</dbReference>
<gene>
    <name evidence="1" type="ORF">Patl1_25631</name>
</gene>
<dbReference type="Proteomes" id="UP001164250">
    <property type="component" value="Chromosome 7"/>
</dbReference>
<organism evidence="1 2">
    <name type="scientific">Pistacia atlantica</name>
    <dbReference type="NCBI Taxonomy" id="434234"/>
    <lineage>
        <taxon>Eukaryota</taxon>
        <taxon>Viridiplantae</taxon>
        <taxon>Streptophyta</taxon>
        <taxon>Embryophyta</taxon>
        <taxon>Tracheophyta</taxon>
        <taxon>Spermatophyta</taxon>
        <taxon>Magnoliopsida</taxon>
        <taxon>eudicotyledons</taxon>
        <taxon>Gunneridae</taxon>
        <taxon>Pentapetalae</taxon>
        <taxon>rosids</taxon>
        <taxon>malvids</taxon>
        <taxon>Sapindales</taxon>
        <taxon>Anacardiaceae</taxon>
        <taxon>Pistacia</taxon>
    </lineage>
</organism>
<keyword evidence="2" id="KW-1185">Reference proteome</keyword>
<accession>A0ACC1AYV9</accession>
<evidence type="ECO:0000313" key="2">
    <source>
        <dbReference type="Proteomes" id="UP001164250"/>
    </source>
</evidence>
<sequence>MASSSSQRTPADSSDEEVNLYVKVMKTVALKVKKSDTIKNLKALIREKEGISEYIQGIFFAGNRLEDGQRLIDHGIQKDSTLHLFLLNLKGMKLYVEIPSKRKTIEVEAMAHYTVKTIKSLIQMEEQIQSDDFALVYDGNLLEEDMTLASLHMKNESTLHLALRKKHVLSIAVKTTSGDVVNLKVEALFTVGDVKAIFGSMIGVPTSNQVMMYAGRKLEDQKTLACYGIKDQSILEMLFPSFQIFVKSWSGKTITLDVQLCETIKDVMRKLCNKLQIPHHLKIIIVYAGKRLVEDRDLASYNIQKHYTLHMLYAPSSSILNVKLTSINPVLSESATVSYVKRMAQVQYKAPVIEVLYQQVPLEDARTLADYGIDLNSEVTFVFNWH</sequence>
<name>A0ACC1AYV9_9ROSI</name>